<dbReference type="GO" id="GO:0005737">
    <property type="term" value="C:cytoplasm"/>
    <property type="evidence" value="ECO:0007669"/>
    <property type="project" value="UniProtKB-SubCell"/>
</dbReference>
<dbReference type="GO" id="GO:0008270">
    <property type="term" value="F:zinc ion binding"/>
    <property type="evidence" value="ECO:0007669"/>
    <property type="project" value="UniProtKB-KW"/>
</dbReference>
<dbReference type="InterPro" id="IPR003593">
    <property type="entry name" value="AAA+_ATPase"/>
</dbReference>
<evidence type="ECO:0000256" key="6">
    <source>
        <dbReference type="ARBA" id="ARBA00022859"/>
    </source>
</evidence>
<feature type="compositionally biased region" description="Low complexity" evidence="8">
    <location>
        <begin position="2596"/>
        <end position="2605"/>
    </location>
</feature>
<dbReference type="Proteomes" id="UP000789759">
    <property type="component" value="Unassembled WGS sequence"/>
</dbReference>
<dbReference type="SUPFAM" id="SSF48371">
    <property type="entry name" value="ARM repeat"/>
    <property type="match status" value="1"/>
</dbReference>
<dbReference type="GO" id="GO:0004842">
    <property type="term" value="F:ubiquitin-protein transferase activity"/>
    <property type="evidence" value="ECO:0007669"/>
    <property type="project" value="InterPro"/>
</dbReference>
<dbReference type="GO" id="GO:0016887">
    <property type="term" value="F:ATP hydrolysis activity"/>
    <property type="evidence" value="ECO:0007669"/>
    <property type="project" value="InterPro"/>
</dbReference>
<keyword evidence="4" id="KW-0863">Zinc-finger</keyword>
<reference evidence="10" key="1">
    <citation type="submission" date="2021-06" db="EMBL/GenBank/DDBJ databases">
        <authorList>
            <person name="Kallberg Y."/>
            <person name="Tangrot J."/>
            <person name="Rosling A."/>
        </authorList>
    </citation>
    <scope>NUCLEOTIDE SEQUENCE</scope>
    <source>
        <strain evidence="10">FL966</strain>
    </source>
</reference>
<dbReference type="PANTHER" id="PTHR22605">
    <property type="entry name" value="RZ-TYPE DOMAIN-CONTAINING PROTEIN"/>
    <property type="match status" value="1"/>
</dbReference>
<organism evidence="10 11">
    <name type="scientific">Cetraspora pellucida</name>
    <dbReference type="NCBI Taxonomy" id="1433469"/>
    <lineage>
        <taxon>Eukaryota</taxon>
        <taxon>Fungi</taxon>
        <taxon>Fungi incertae sedis</taxon>
        <taxon>Mucoromycota</taxon>
        <taxon>Glomeromycotina</taxon>
        <taxon>Glomeromycetes</taxon>
        <taxon>Diversisporales</taxon>
        <taxon>Gigasporaceae</taxon>
        <taxon>Cetraspora</taxon>
    </lineage>
</organism>
<dbReference type="PANTHER" id="PTHR22605:SF1">
    <property type="entry name" value="RZ-TYPE DOMAIN-CONTAINING PROTEIN"/>
    <property type="match status" value="1"/>
</dbReference>
<dbReference type="InterPro" id="IPR016024">
    <property type="entry name" value="ARM-type_fold"/>
</dbReference>
<dbReference type="SUPFAM" id="SSF52540">
    <property type="entry name" value="P-loop containing nucleoside triphosphate hydrolases"/>
    <property type="match status" value="1"/>
</dbReference>
<name>A0A9N9FR94_9GLOM</name>
<feature type="domain" description="RZ-type" evidence="9">
    <location>
        <begin position="4046"/>
        <end position="4114"/>
    </location>
</feature>
<feature type="compositionally biased region" description="Basic and acidic residues" evidence="8">
    <location>
        <begin position="2565"/>
        <end position="2595"/>
    </location>
</feature>
<keyword evidence="6" id="KW-0391">Immunity</keyword>
<dbReference type="SMART" id="SM00382">
    <property type="entry name" value="AAA"/>
    <property type="match status" value="2"/>
</dbReference>
<feature type="compositionally biased region" description="Polar residues" evidence="8">
    <location>
        <begin position="172"/>
        <end position="191"/>
    </location>
</feature>
<feature type="coiled-coil region" evidence="7">
    <location>
        <begin position="1006"/>
        <end position="1033"/>
    </location>
</feature>
<evidence type="ECO:0000256" key="8">
    <source>
        <dbReference type="SAM" id="MobiDB-lite"/>
    </source>
</evidence>
<evidence type="ECO:0000256" key="1">
    <source>
        <dbReference type="ARBA" id="ARBA00004496"/>
    </source>
</evidence>
<gene>
    <name evidence="10" type="ORF">CPELLU_LOCUS4741</name>
</gene>
<keyword evidence="5" id="KW-0862">Zinc</keyword>
<feature type="region of interest" description="Disordered" evidence="8">
    <location>
        <begin position="2558"/>
        <end position="2666"/>
    </location>
</feature>
<proteinExistence type="predicted"/>
<evidence type="ECO:0000256" key="5">
    <source>
        <dbReference type="ARBA" id="ARBA00022833"/>
    </source>
</evidence>
<dbReference type="Pfam" id="PF20173">
    <property type="entry name" value="ZnF_RZ-type"/>
    <property type="match status" value="1"/>
</dbReference>
<feature type="compositionally biased region" description="Acidic residues" evidence="8">
    <location>
        <begin position="141"/>
        <end position="169"/>
    </location>
</feature>
<feature type="compositionally biased region" description="Basic and acidic residues" evidence="8">
    <location>
        <begin position="2606"/>
        <end position="2633"/>
    </location>
</feature>
<comment type="subcellular location">
    <subcellularLocation>
        <location evidence="1">Cytoplasm</location>
    </subcellularLocation>
</comment>
<evidence type="ECO:0000256" key="4">
    <source>
        <dbReference type="ARBA" id="ARBA00022771"/>
    </source>
</evidence>
<protein>
    <submittedName>
        <fullName evidence="10">9761_t:CDS:1</fullName>
    </submittedName>
</protein>
<evidence type="ECO:0000313" key="10">
    <source>
        <dbReference type="EMBL" id="CAG8550796.1"/>
    </source>
</evidence>
<evidence type="ECO:0000313" key="11">
    <source>
        <dbReference type="Proteomes" id="UP000789759"/>
    </source>
</evidence>
<dbReference type="InterPro" id="IPR031248">
    <property type="entry name" value="RNF213"/>
</dbReference>
<dbReference type="GO" id="GO:0002376">
    <property type="term" value="P:immune system process"/>
    <property type="evidence" value="ECO:0007669"/>
    <property type="project" value="UniProtKB-KW"/>
</dbReference>
<feature type="region of interest" description="Disordered" evidence="8">
    <location>
        <begin position="138"/>
        <end position="191"/>
    </location>
</feature>
<evidence type="ECO:0000256" key="3">
    <source>
        <dbReference type="ARBA" id="ARBA00022723"/>
    </source>
</evidence>
<keyword evidence="3" id="KW-0479">Metal-binding</keyword>
<evidence type="ECO:0000256" key="2">
    <source>
        <dbReference type="ARBA" id="ARBA00022490"/>
    </source>
</evidence>
<dbReference type="EMBL" id="CAJVQA010002560">
    <property type="protein sequence ID" value="CAG8550796.1"/>
    <property type="molecule type" value="Genomic_DNA"/>
</dbReference>
<sequence length="4823" mass="555567">MSENLDPNYERAFAIPPIDISNSNMLDDVVSNLKLTNNDQSIDSNKIVTKIDEISINSQNFNENNTVYSPNIIDNDSVSLTVMSNSDTFQERITKITRTSDESLAIQLEETSGNLINARSYEIDTDFQNDEIGIDFQNNESDIDSQNDESEIDSQNDDSDIDSQNDDDISIVSGQGDINTRPDQFNQEPSKTFIQNLSIKRIFARKKKKNKLNNFEKNDDDDNNLEAATYNFIDDPSAEQARNAVPTDQAEQTEQAEQIEQNDRMLNFQPIPLELATENIVTTCFHIIMPKRGLKKKSMVFVIGNIKELGNGRYGIVKLKRHLKNPIHWYSDPINIPLINLDGRSFHYRYFIYNGSFKGGLTKKLFGQLSIKSSSSNEEIIPDLHSDEKNWSHDFRKHEFTFRENHFDVWNNSVECEYELRFKDIQKYYPYVSFIYESITETNLKAKIIEYLDISKRHAVVLDFDVIENFVFKHFNSLNFVKQNVFLCVLFAHAIKDKLSKSYMPHGYNLPEYFPSLEMLQTFKDINNDDLPHGVLKLLPRLVRVVVQHISVYSTKFEWLKAFEIAPILDPRYSFLEQFKSPVYTKESKGNESNFLESLRKFAKPYMDKIENDEIYIKVCKNLISLCQNIGAIVFLWQNIFHPETNISEELCEYSLDHLHRFLLNDNAVGLDKHLKEIPDNFSIDLAPIFRERVLKLLSSFKMKWDKDNIDSILKLLSNARLGWQEDSAMHALNIISVSSNMELLQIFPNQLVNFLEEDLKDMDSSDRKLSKVCTQWLETTLEHIKEAQQESKHTEENFACTIFHYLSIMYSIMKKYNITCLQLFNAAEEATQVLKDDVIFDAAVDIGDFKQKELVEIFSRVLKERFGSSIKIADNQLLGKIMKFCKSNEKQLHIPNTLCEDIIYYILSKLQESLPNININQMDIIEDNLQKILITSSNFWVCILKATGSVDGLHNRHIYVKTVRRAINQLAKKLLDKSIEISMLKNVLAHDDNKLLAYFSTIVDNKITKNVLKDLRDNYESYINKLNKLEIFYKRFCLKATDKQVYILDIETKINMQESVALENTTKESFWKIHHPIIEIAQGSYIYAESQTFKNVFDKCLNTKGETLTVELIALKYIRTALLDYDNLRAEYKDWTKLECSKISPFWKGVEVKNIDHELELISRDMKWQPKDNLKKAVSYLAHIKSWRERLNDLGKTLKNFRVQDVADSWVANVHNRLLKESLTLLELFNAFSEANKHIHNIDDNCWAMIGALSFAGDFISWLQTIAEGDLRNLINGVDDKREVQDETVASLIEVKQFLAPLIKDMVKLFKEGKSTLMVITKFLDHVYNITLKNESLHEKITQCCSSSIALQNIYFSILNRGEVTKERIKDAATRGLYQFYRDENHDKCVVELLCKDKSGSTNTYDLSGLQDLQGQALLIAKQAASAFVLRLPIESESSLEQGTDELMKFVQQVDTVHHIIKYASQLIELGHFAYREWSISVISTENMVTHLDKLKDDLREWEDTMKRAQEKHYYLTFYTAKHILAFYDYFSCNDKVDSKTRETCETLLRFVSKGAKLPPNKGEKLNIIFKQQYEYPRPINAKLEPIVSDVVYSGKLFVAACTDTCRVPNIILSLYANHLCNNSHLYPEPWQLLMCRATTTAEDISLFIKRCFLASKNGYKDYLFCIAGLEFLEFELQYKLVNDVRYYQETKEDYYLALICCRETGVHHHILDQFSDRVCTTNGLGETTMTNMYKELCPYVFCVTSDLSGQGKTEYIRNASFKNNLVVRSLLISDNIRFDELVRKLSECKLRQIESMHLNIVSVDYPNDVNVFLFELLTLGFVSSKTDIVCLPKYIFIEIASTDNERLLNTIPIAQYVNRVLINWDIKDLAVSREISSPIQIVSHYLDIYDKNQLNEKDIIFTGPRRVNNILEPERCHELIQKYFLKANHESVASYRFVEIFLKVFADQLVRLSSSSFFTVDNLKLMVGDKNVRTTLVKTLLDVSKDFAIRSINTKVAQLESTMNAGNDQLETIVQWDASNHLLVFFLSQTPDSICALYRNRNNVPNNVKQLILSQEINDFSQQEDLKGWELDDYHTMSASSLLEKLERIARKSMGKLKLPNYALSADNLLKMALILLRARANIPVVICGEAGCGKTSLIGFLAAVVEVKFKVLSLHAGVQEDQIHEFIETSTQFAKNGQVWLFFDEINTCNHIGLLSDLIAHRTLSGKPIHWNIRLFAACNPYRLRNKSASSVGLEKNYQEQSKLVYQVHPLPNQILDYVWDYGILKPEDEREYIKIMVESRIGVYPVFVDLLCESQKFIRMVEERYTVSLRDVKRAIKLAMWFQKSLNERPPVMKTSSISFFSKSWSYPPKDKKKLIRCSFVLSLGLCYQSRLYDQDLRKRYRERMSKIFSKHGDRLSATDFQMIIRREQEDFMQRMVIPPSTADNEALLENVLIMIVCILNRIPVFIIGAPGSSKSLAVRLISSNFRGADSEDEYFKTLPQVYFIPHQGSASSTSAGIVKVFDKAKNYQKTSSKAYPVQAVVLLDEVGLAETSRFNPLKVLHALLEPGFSREEAEEMTIVDEPKESSKENSKETSKENSNENSKENSKESSNENSIENSNENSKENSDENSKEISNEKENSDENSKDSENLEISSEDLLVSNSNKKNVKESSALGSKKDFKDDPDVSVLGISNWRLDNSKSSRALLVQRPKFGIEDLVLTASMLLDDKTKNGITDSRLRQLAEAYLDYEKNQKYKNFHGLRDYYALVKSLTGSELTMSTLELGLIRNFGGTDQTKLICEKYFGKVLNSFSKNNNYKYTPIPVERLINENLNRKNTRHLMVIGKSDSLVNILTYHVRTQQLDPVVLCGSQFPDDGDGDYLYAVLSRIMMCVEAGRPLILTDLDIIYGSLYDLWNQNYITLGSRKDTKYFTRVALGAYSNPMLYVHPDFKCILVMDESKLEYTDPPLLNRFEKQRLTINDILSEHHHKLCDALFKWVRQISTVQGVAANEFTEKDIFIGFNKDETVQSLVFDQCKMEEKNGDDELTLRRCKERLIAIASSDGIVRAKKSLLFMQKPQEVNELCDSYFNSGIHDDIESCLRILIGDKKNRKNEEAQLIIVNTFSNINTDVKACLGTLEITCQVDKLSTFKTEAQLQDRIKRFWLDSSDELLILQCDQSMVNSSCIKLAKFIIEQIRTKYLEKKRKVDIDMPVKHVCIILHIHREQRTISYFDFMCGWNQITVGTLTPEEKNLPIFLGGKIINVMNSVLPFEDILEQELLWCLLCIKYPSTVDSVEHIKYLVNEIPKHSRFVKMLKQRTLKWLDENASTNWQLKVATDKKVLYLHSSFCAALQSYIRVIVRKHIAKLLCVLERLSALKTLLNLESKNGDNYLIEFWYQMFDDNNVIDVEFLMDPKPDNYPMANGPYTMEFPFSYYLIKQINLYEKLYLEDVKILKEDKNNINTNTGDLSDDVLADCFERFHNILSKIPALKDSPSQVAPHLYHKDFLTFISSNNGGNENLNIINLLLLRRLGKQLILNPIRLHTYWWAKSDIILAELQLVKLCPSIKTELEKDISDDFEAFTKNLPDIASQLTLDRVRTIVDKKQLEQWQLEASQILLLCSELSTGPLSPSLQLLNICNDLVSKQIINFNHLSTAIDIGRNDGISDKRFIDYIFDFFNTKSTYLNTVARQSFVLRILDIIPLESPTRLRLYERLFEQAQPLPFTAFIVLCIFRSEEKDLFSAIIRNANEALDFSPRLSVINKQLEKNSCDSQLAALCCDVIQKELFANLGFDRLKGLFKDACKALFSANTKPLQLVCAIALLKQFVNSFWTSSTLENTLIESVDFNFIYSNKFMVEMNDLMQSRHSQVQSLKFYFLKKLRARGFSMSDLKQFYNLQKDNLPWLADLPWNKDNDSRLPFNPYSLLDEYEDADDSLSGAQLNSFLKKLPSTSSVNLRIAFVGVIIERFLSIHAVRNLNVNENEIITNLREFLDTINLAPVYKQLLMGLLANDHPILGIQPKTNNKNLLIRLVIIHTLAVYASLPSNHSPLTMYLHKLQDVENTYILTCPSDEEAILMSALHGFTWYQCACGFKYVVGECGGTMQSRTCPKCGKTIGGQHHVAAEGQTRLSSNQVQNVIANSDKRGYIMESGSIEQIKSVREMTSPSYRILHLFIHALIANSSYSQTFLKNISDPIAHCMDHINKDWDALKAILNCNDEDLALILHDILHSIAKDKQTSTHILSTTQARTSWESQFTTRYVNDRARNPAAASMNMRNKLQRAKDERKKKTTVFEAEINETLVFDDAFSAKRLPKLWRHIGNASLANLRAFYLNNESYCKNFPFISIYFKYEKLIPHLKHMYHLVKFSRILSMRLNYRIKREDALNMTFRNFIAEHGELQHSLKVAFDNFADSWNAVMPLIDRYQCHDLPTNKPKMNLDCQIVFGLVEGKDAGLFLCAALEYLVDIQNKFLRDITSIKPGICHSLKFIENQSESDTDSPYLIKSVRLEDARQVNLIDYEWNPKLLKYSQCILDVGRGKEIIYDLYKIEEELIKNLVFNKTYLEPTEPGGLILEPFFYCMEMFQSSTTILYDIKQKIKQESIPQDMLALLTGGASSNYPSEFSNSTGNAEIILSGNESELLSALELLLCFVKRTAGSDGNITLKNYIQHWVKLSVLTENKALEKVLNTGLQLKHVVALYEIVEGKVADIMIESITIKYKACLTKEIEKEIVASCSFDEKEIKLNANLITSEAFINALKRFMFRQLLIETIREDHPLSEYLNQTALCCWPDNIDEDSISETFPTSLLIKHTYEAYHFVKRRIEVMAAEKQKIEKHSNIFTEEDGQIFKK</sequence>
<comment type="caution">
    <text evidence="10">The sequence shown here is derived from an EMBL/GenBank/DDBJ whole genome shotgun (WGS) entry which is preliminary data.</text>
</comment>
<dbReference type="OrthoDB" id="2400221at2759"/>
<dbReference type="InterPro" id="IPR027417">
    <property type="entry name" value="P-loop_NTPase"/>
</dbReference>
<dbReference type="Gene3D" id="3.40.50.300">
    <property type="entry name" value="P-loop containing nucleotide triphosphate hydrolases"/>
    <property type="match status" value="1"/>
</dbReference>
<dbReference type="PROSITE" id="PS51981">
    <property type="entry name" value="ZF_RZ"/>
    <property type="match status" value="1"/>
</dbReference>
<accession>A0A9N9FR94</accession>
<keyword evidence="2" id="KW-0963">Cytoplasm</keyword>
<evidence type="ECO:0000259" key="9">
    <source>
        <dbReference type="PROSITE" id="PS51981"/>
    </source>
</evidence>
<keyword evidence="7" id="KW-0175">Coiled coil</keyword>
<feature type="region of interest" description="Disordered" evidence="8">
    <location>
        <begin position="234"/>
        <end position="255"/>
    </location>
</feature>
<dbReference type="InterPro" id="IPR046439">
    <property type="entry name" value="ZF_RZ_dom"/>
</dbReference>
<evidence type="ECO:0000256" key="7">
    <source>
        <dbReference type="SAM" id="Coils"/>
    </source>
</evidence>
<keyword evidence="11" id="KW-1185">Reference proteome</keyword>